<dbReference type="EMBL" id="LR796472">
    <property type="protein sequence ID" value="CAB4146846.1"/>
    <property type="molecule type" value="Genomic_DNA"/>
</dbReference>
<protein>
    <submittedName>
        <fullName evidence="1">Uncharacterized protein</fullName>
    </submittedName>
</protein>
<organism evidence="1">
    <name type="scientific">uncultured Caudovirales phage</name>
    <dbReference type="NCBI Taxonomy" id="2100421"/>
    <lineage>
        <taxon>Viruses</taxon>
        <taxon>Duplodnaviria</taxon>
        <taxon>Heunggongvirae</taxon>
        <taxon>Uroviricota</taxon>
        <taxon>Caudoviricetes</taxon>
        <taxon>Peduoviridae</taxon>
        <taxon>Maltschvirus</taxon>
        <taxon>Maltschvirus maltsch</taxon>
    </lineage>
</organism>
<accession>A0A6J5MNZ2</accession>
<proteinExistence type="predicted"/>
<reference evidence="1" key="1">
    <citation type="submission" date="2020-04" db="EMBL/GenBank/DDBJ databases">
        <authorList>
            <person name="Chiriac C."/>
            <person name="Salcher M."/>
            <person name="Ghai R."/>
            <person name="Kavagutti S V."/>
        </authorList>
    </citation>
    <scope>NUCLEOTIDE SEQUENCE</scope>
</reference>
<name>A0A6J5MNZ2_9CAUD</name>
<sequence length="101" mass="10864">MLATTILTLSFTTPTDARGTRARLLHLSQDGRTLQYRGRDHALSMTGQAHAAASAFAAERGLHVLGCLYIPVYGSGDLKGKHSTWTFTLSAEPVVSESVTF</sequence>
<gene>
    <name evidence="1" type="ORF">UFOVP496_41</name>
</gene>
<evidence type="ECO:0000313" key="1">
    <source>
        <dbReference type="EMBL" id="CAB4146846.1"/>
    </source>
</evidence>